<evidence type="ECO:0000256" key="2">
    <source>
        <dbReference type="ARBA" id="ARBA00004370"/>
    </source>
</evidence>
<evidence type="ECO:0000259" key="12">
    <source>
        <dbReference type="PROSITE" id="PS50109"/>
    </source>
</evidence>
<evidence type="ECO:0000256" key="6">
    <source>
        <dbReference type="ARBA" id="ARBA00022692"/>
    </source>
</evidence>
<dbReference type="InterPro" id="IPR036097">
    <property type="entry name" value="HisK_dim/P_sf"/>
</dbReference>
<dbReference type="Pfam" id="PF02518">
    <property type="entry name" value="HATPase_c"/>
    <property type="match status" value="1"/>
</dbReference>
<evidence type="ECO:0000256" key="10">
    <source>
        <dbReference type="ARBA" id="ARBA00023136"/>
    </source>
</evidence>
<dbReference type="SUPFAM" id="SSF55874">
    <property type="entry name" value="ATPase domain of HSP90 chaperone/DNA topoisomerase II/histidine kinase"/>
    <property type="match status" value="1"/>
</dbReference>
<dbReference type="InterPro" id="IPR003660">
    <property type="entry name" value="HAMP_dom"/>
</dbReference>
<evidence type="ECO:0000256" key="8">
    <source>
        <dbReference type="ARBA" id="ARBA00022989"/>
    </source>
</evidence>
<keyword evidence="8 11" id="KW-1133">Transmembrane helix</keyword>
<reference evidence="14 15" key="1">
    <citation type="submission" date="2018-08" db="EMBL/GenBank/DDBJ databases">
        <title>Recombination of ecologically and evolutionarily significant loci maintains genetic cohesion in the Pseudomonas syringae species complex.</title>
        <authorList>
            <person name="Dillon M."/>
            <person name="Thakur S."/>
            <person name="Almeida R.N.D."/>
            <person name="Weir B.S."/>
            <person name="Guttman D.S."/>
        </authorList>
    </citation>
    <scope>NUCLEOTIDE SEQUENCE [LARGE SCALE GENOMIC DNA]</scope>
    <source>
        <strain evidence="14 15">ICMP 3353</strain>
    </source>
</reference>
<evidence type="ECO:0000256" key="3">
    <source>
        <dbReference type="ARBA" id="ARBA00012438"/>
    </source>
</evidence>
<protein>
    <recommendedName>
        <fullName evidence="3">histidine kinase</fullName>
        <ecNumber evidence="3">2.7.13.3</ecNumber>
    </recommendedName>
</protein>
<evidence type="ECO:0000256" key="1">
    <source>
        <dbReference type="ARBA" id="ARBA00000085"/>
    </source>
</evidence>
<feature type="domain" description="HAMP" evidence="13">
    <location>
        <begin position="195"/>
        <end position="243"/>
    </location>
</feature>
<sequence length="463" mass="52015">MQSAMNSASRFELRHILETSNFQQAATMAFACLLVALLSVIGSGYVLENVMRSHVREMILADVRIMHELTQSRSSQQVAELLRQRELYDRRSERHSLLLDPQGKVLTGDAAMLDIMNCIASRCPDNWRNIRSENIQIMGLVIELRDGGRYFSAYDLQPMLERTQIIPLMAGAGLFLVLLGSLVLSLRYSLRKLYRIERIHDALKRFASGDHQAFPPHNRSGDELDRLATDIYRNLERINKLMAEVKGVTSHIAHELRTPLTRLQNRLVSAAEIATGDVREALWMAADESERIQSLFRAVMRVGEVETGRCAHLFEEFPAQDLLNDLREYYLPMADERNSPLVLSVDPGCRIWGDRALLFQAMANLLDNALKYAPRNSTVTLFARHRPLFTTLGVADHGDGIPASATEQVVERFHRLHTSGDIPGNGLGLTLVKAICELHGGALRLSDNQPGLHVELQLGRAIP</sequence>
<keyword evidence="7 14" id="KW-0418">Kinase</keyword>
<dbReference type="InterPro" id="IPR003594">
    <property type="entry name" value="HATPase_dom"/>
</dbReference>
<dbReference type="GO" id="GO:0000155">
    <property type="term" value="F:phosphorelay sensor kinase activity"/>
    <property type="evidence" value="ECO:0007669"/>
    <property type="project" value="InterPro"/>
</dbReference>
<keyword evidence="6 11" id="KW-0812">Transmembrane</keyword>
<dbReference type="SMART" id="SM00388">
    <property type="entry name" value="HisKA"/>
    <property type="match status" value="1"/>
</dbReference>
<keyword evidence="10 11" id="KW-0472">Membrane</keyword>
<evidence type="ECO:0000256" key="9">
    <source>
        <dbReference type="ARBA" id="ARBA00023012"/>
    </source>
</evidence>
<feature type="transmembrane region" description="Helical" evidence="11">
    <location>
        <begin position="25"/>
        <end position="47"/>
    </location>
</feature>
<evidence type="ECO:0000313" key="14">
    <source>
        <dbReference type="EMBL" id="RMQ50937.1"/>
    </source>
</evidence>
<evidence type="ECO:0000256" key="11">
    <source>
        <dbReference type="SAM" id="Phobius"/>
    </source>
</evidence>
<proteinExistence type="predicted"/>
<comment type="catalytic activity">
    <reaction evidence="1">
        <text>ATP + protein L-histidine = ADP + protein N-phospho-L-histidine.</text>
        <dbReference type="EC" id="2.7.13.3"/>
    </reaction>
</comment>
<dbReference type="SUPFAM" id="SSF47384">
    <property type="entry name" value="Homodimeric domain of signal transducing histidine kinase"/>
    <property type="match status" value="1"/>
</dbReference>
<dbReference type="PANTHER" id="PTHR45436:SF8">
    <property type="entry name" value="HISTIDINE KINASE"/>
    <property type="match status" value="1"/>
</dbReference>
<dbReference type="InterPro" id="IPR005467">
    <property type="entry name" value="His_kinase_dom"/>
</dbReference>
<comment type="caution">
    <text evidence="14">The sequence shown here is derived from an EMBL/GenBank/DDBJ whole genome shotgun (WGS) entry which is preliminary data.</text>
</comment>
<dbReference type="Proteomes" id="UP000277236">
    <property type="component" value="Unassembled WGS sequence"/>
</dbReference>
<dbReference type="PRINTS" id="PR00344">
    <property type="entry name" value="BCTRLSENSOR"/>
</dbReference>
<dbReference type="InterPro" id="IPR003661">
    <property type="entry name" value="HisK_dim/P_dom"/>
</dbReference>
<keyword evidence="4" id="KW-0597">Phosphoprotein</keyword>
<keyword evidence="5" id="KW-0808">Transferase</keyword>
<accession>A0A3M4MAM7</accession>
<keyword evidence="9" id="KW-0902">Two-component regulatory system</keyword>
<evidence type="ECO:0000256" key="4">
    <source>
        <dbReference type="ARBA" id="ARBA00022553"/>
    </source>
</evidence>
<dbReference type="GO" id="GO:0005886">
    <property type="term" value="C:plasma membrane"/>
    <property type="evidence" value="ECO:0007669"/>
    <property type="project" value="TreeGrafter"/>
</dbReference>
<dbReference type="PROSITE" id="PS50885">
    <property type="entry name" value="HAMP"/>
    <property type="match status" value="1"/>
</dbReference>
<evidence type="ECO:0000259" key="13">
    <source>
        <dbReference type="PROSITE" id="PS50885"/>
    </source>
</evidence>
<dbReference type="SMART" id="SM00387">
    <property type="entry name" value="HATPase_c"/>
    <property type="match status" value="1"/>
</dbReference>
<gene>
    <name evidence="14" type="ORF">ALQ04_01874</name>
</gene>
<dbReference type="EMBL" id="RBRE01000004">
    <property type="protein sequence ID" value="RMQ50937.1"/>
    <property type="molecule type" value="Genomic_DNA"/>
</dbReference>
<dbReference type="CDD" id="cd00075">
    <property type="entry name" value="HATPase"/>
    <property type="match status" value="1"/>
</dbReference>
<dbReference type="EC" id="2.7.13.3" evidence="3"/>
<dbReference type="PANTHER" id="PTHR45436">
    <property type="entry name" value="SENSOR HISTIDINE KINASE YKOH"/>
    <property type="match status" value="1"/>
</dbReference>
<dbReference type="Gene3D" id="3.30.565.10">
    <property type="entry name" value="Histidine kinase-like ATPase, C-terminal domain"/>
    <property type="match status" value="1"/>
</dbReference>
<dbReference type="InterPro" id="IPR050428">
    <property type="entry name" value="TCS_sensor_his_kinase"/>
</dbReference>
<feature type="transmembrane region" description="Helical" evidence="11">
    <location>
        <begin position="165"/>
        <end position="186"/>
    </location>
</feature>
<dbReference type="AlphaFoldDB" id="A0A3M4MAM7"/>
<dbReference type="PROSITE" id="PS50109">
    <property type="entry name" value="HIS_KIN"/>
    <property type="match status" value="1"/>
</dbReference>
<dbReference type="Gene3D" id="1.10.287.130">
    <property type="match status" value="1"/>
</dbReference>
<dbReference type="CDD" id="cd00082">
    <property type="entry name" value="HisKA"/>
    <property type="match status" value="1"/>
</dbReference>
<name>A0A3M4MAM7_PSECI</name>
<evidence type="ECO:0000256" key="7">
    <source>
        <dbReference type="ARBA" id="ARBA00022777"/>
    </source>
</evidence>
<evidence type="ECO:0000313" key="15">
    <source>
        <dbReference type="Proteomes" id="UP000277236"/>
    </source>
</evidence>
<dbReference type="InterPro" id="IPR036890">
    <property type="entry name" value="HATPase_C_sf"/>
</dbReference>
<dbReference type="InterPro" id="IPR004358">
    <property type="entry name" value="Sig_transdc_His_kin-like_C"/>
</dbReference>
<organism evidence="14 15">
    <name type="scientific">Pseudomonas cichorii</name>
    <dbReference type="NCBI Taxonomy" id="36746"/>
    <lineage>
        <taxon>Bacteria</taxon>
        <taxon>Pseudomonadati</taxon>
        <taxon>Pseudomonadota</taxon>
        <taxon>Gammaproteobacteria</taxon>
        <taxon>Pseudomonadales</taxon>
        <taxon>Pseudomonadaceae</taxon>
        <taxon>Pseudomonas</taxon>
    </lineage>
</organism>
<comment type="subcellular location">
    <subcellularLocation>
        <location evidence="2">Membrane</location>
    </subcellularLocation>
</comment>
<feature type="domain" description="Histidine kinase" evidence="12">
    <location>
        <begin position="251"/>
        <end position="462"/>
    </location>
</feature>
<evidence type="ECO:0000256" key="5">
    <source>
        <dbReference type="ARBA" id="ARBA00022679"/>
    </source>
</evidence>